<comment type="caution">
    <text evidence="3">The sequence shown here is derived from an EMBL/GenBank/DDBJ whole genome shotgun (WGS) entry which is preliminary data.</text>
</comment>
<feature type="transmembrane region" description="Helical" evidence="1">
    <location>
        <begin position="77"/>
        <end position="96"/>
    </location>
</feature>
<dbReference type="InterPro" id="IPR006976">
    <property type="entry name" value="VanZ-like"/>
</dbReference>
<dbReference type="NCBIfam" id="NF037970">
    <property type="entry name" value="vanZ_1"/>
    <property type="match status" value="1"/>
</dbReference>
<dbReference type="STRING" id="153721.MYP_965"/>
<proteinExistence type="predicted"/>
<name>A0A098LCL2_9BACT</name>
<evidence type="ECO:0000256" key="1">
    <source>
        <dbReference type="SAM" id="Phobius"/>
    </source>
</evidence>
<evidence type="ECO:0000313" key="4">
    <source>
        <dbReference type="Proteomes" id="UP000030185"/>
    </source>
</evidence>
<evidence type="ECO:0000259" key="2">
    <source>
        <dbReference type="Pfam" id="PF04892"/>
    </source>
</evidence>
<dbReference type="eggNOG" id="COG5652">
    <property type="taxonomic scope" value="Bacteria"/>
</dbReference>
<dbReference type="AlphaFoldDB" id="A0A098LCL2"/>
<organism evidence="3 4">
    <name type="scientific">Sporocytophaga myxococcoides</name>
    <dbReference type="NCBI Taxonomy" id="153721"/>
    <lineage>
        <taxon>Bacteria</taxon>
        <taxon>Pseudomonadati</taxon>
        <taxon>Bacteroidota</taxon>
        <taxon>Cytophagia</taxon>
        <taxon>Cytophagales</taxon>
        <taxon>Cytophagaceae</taxon>
        <taxon>Sporocytophaga</taxon>
    </lineage>
</organism>
<keyword evidence="1" id="KW-0472">Membrane</keyword>
<reference evidence="3 4" key="1">
    <citation type="submission" date="2014-09" db="EMBL/GenBank/DDBJ databases">
        <title>Sporocytophaga myxococcoides PG-01 genome sequencing.</title>
        <authorList>
            <person name="Liu L."/>
            <person name="Gao P.J."/>
            <person name="Chen G.J."/>
            <person name="Wang L.S."/>
        </authorList>
    </citation>
    <scope>NUCLEOTIDE SEQUENCE [LARGE SCALE GENOMIC DNA]</scope>
    <source>
        <strain evidence="3 4">PG-01</strain>
    </source>
</reference>
<evidence type="ECO:0000313" key="3">
    <source>
        <dbReference type="EMBL" id="GAL83738.1"/>
    </source>
</evidence>
<feature type="transmembrane region" description="Helical" evidence="1">
    <location>
        <begin position="20"/>
        <end position="39"/>
    </location>
</feature>
<gene>
    <name evidence="3" type="ORF">MYP_965</name>
</gene>
<keyword evidence="1" id="KW-1133">Transmembrane helix</keyword>
<dbReference type="Proteomes" id="UP000030185">
    <property type="component" value="Unassembled WGS sequence"/>
</dbReference>
<accession>A0A098LCL2</accession>
<dbReference type="Pfam" id="PF04892">
    <property type="entry name" value="VanZ"/>
    <property type="match status" value="1"/>
</dbReference>
<feature type="domain" description="VanZ-like" evidence="2">
    <location>
        <begin position="14"/>
        <end position="91"/>
    </location>
</feature>
<dbReference type="PANTHER" id="PTHR28008:SF1">
    <property type="entry name" value="DOMAIN PROTEIN, PUTATIVE (AFU_ORTHOLOGUE AFUA_3G10980)-RELATED"/>
    <property type="match status" value="1"/>
</dbReference>
<feature type="transmembrane region" description="Helical" evidence="1">
    <location>
        <begin position="51"/>
        <end position="71"/>
    </location>
</feature>
<keyword evidence="4" id="KW-1185">Reference proteome</keyword>
<dbReference type="EMBL" id="BBLT01000002">
    <property type="protein sequence ID" value="GAL83738.1"/>
    <property type="molecule type" value="Genomic_DNA"/>
</dbReference>
<sequence>MSGKAIPQFSFSSLFQIDKLVHFTLFFVLSWLLVKSFNVQNSYPALKVNTIRKAFLISFLYGFTLECLQYFVPDRNFDLLDIIANTAGTFFPLIFIKKKSSAEKV</sequence>
<dbReference type="PANTHER" id="PTHR28008">
    <property type="entry name" value="DOMAIN PROTEIN, PUTATIVE (AFU_ORTHOLOGUE AFUA_3G10980)-RELATED"/>
    <property type="match status" value="1"/>
</dbReference>
<protein>
    <submittedName>
        <fullName evidence="3">Putative integral membrane protein</fullName>
    </submittedName>
</protein>
<keyword evidence="1" id="KW-0812">Transmembrane</keyword>